<accession>A0AAP6EM03</accession>
<dbReference type="Pfam" id="PF04545">
    <property type="entry name" value="Sigma70_r4"/>
    <property type="match status" value="1"/>
</dbReference>
<comment type="caution">
    <text evidence="6">The sequence shown here is derived from an EMBL/GenBank/DDBJ whole genome shotgun (WGS) entry which is preliminary data.</text>
</comment>
<evidence type="ECO:0000256" key="3">
    <source>
        <dbReference type="ARBA" id="ARBA00023125"/>
    </source>
</evidence>
<evidence type="ECO:0000256" key="4">
    <source>
        <dbReference type="ARBA" id="ARBA00023163"/>
    </source>
</evidence>
<dbReference type="InterPro" id="IPR007630">
    <property type="entry name" value="RNA_pol_sigma70_r4"/>
</dbReference>
<name>A0AAP6EM03_STRAP</name>
<dbReference type="PANTHER" id="PTHR30385:SF4">
    <property type="entry name" value="RNA POLYMERASE SIGMA-E FACTOR"/>
    <property type="match status" value="1"/>
</dbReference>
<dbReference type="GO" id="GO:0016987">
    <property type="term" value="F:sigma factor activity"/>
    <property type="evidence" value="ECO:0007669"/>
    <property type="project" value="UniProtKB-KW"/>
</dbReference>
<dbReference type="NCBIfam" id="TIGR02937">
    <property type="entry name" value="sigma70-ECF"/>
    <property type="match status" value="1"/>
</dbReference>
<keyword evidence="4" id="KW-0804">Transcription</keyword>
<dbReference type="AlphaFoldDB" id="A0AAP6EM03"/>
<dbReference type="GO" id="GO:0003677">
    <property type="term" value="F:DNA binding"/>
    <property type="evidence" value="ECO:0007669"/>
    <property type="project" value="UniProtKB-KW"/>
</dbReference>
<dbReference type="PANTHER" id="PTHR30385">
    <property type="entry name" value="SIGMA FACTOR F FLAGELLAR"/>
    <property type="match status" value="1"/>
</dbReference>
<sequence>MMSNKEKYIYVKGKKIYVPDEVYKAYKKEFNHEAHLKRLDKRHGVFHFGDFNTSIVDIADNTVDVEKIIETKMLIEDLYHALDSLNDEERKLIEALYFEDKTLVEVAKREDTNPMKISRLRNKILEKLRKLLDK</sequence>
<gene>
    <name evidence="6" type="ORF">SFH28_04295</name>
</gene>
<proteinExistence type="predicted"/>
<reference evidence="6" key="1">
    <citation type="submission" date="2023-11" db="EMBL/GenBank/DDBJ databases">
        <title>Streptococcus anginosus urogential strains.</title>
        <authorList>
            <person name="Appleberry H."/>
            <person name="Garcia-Israel J."/>
            <person name="Wolfe A."/>
            <person name="Putonti C."/>
        </authorList>
    </citation>
    <scope>NUCLEOTIDE SEQUENCE</scope>
    <source>
        <strain evidence="6">UMB1758</strain>
    </source>
</reference>
<protein>
    <submittedName>
        <fullName evidence="6">Sigma-70 family RNA polymerase sigma factor</fullName>
    </submittedName>
</protein>
<dbReference type="InterPro" id="IPR013324">
    <property type="entry name" value="RNA_pol_sigma_r3/r4-like"/>
</dbReference>
<dbReference type="GO" id="GO:0006352">
    <property type="term" value="P:DNA-templated transcription initiation"/>
    <property type="evidence" value="ECO:0007669"/>
    <property type="project" value="InterPro"/>
</dbReference>
<keyword evidence="2" id="KW-0731">Sigma factor</keyword>
<keyword evidence="1" id="KW-0805">Transcription regulation</keyword>
<feature type="domain" description="RNA polymerase sigma-70 region 4" evidence="5">
    <location>
        <begin position="81"/>
        <end position="130"/>
    </location>
</feature>
<evidence type="ECO:0000313" key="6">
    <source>
        <dbReference type="EMBL" id="MDX5040083.1"/>
    </source>
</evidence>
<dbReference type="InterPro" id="IPR014284">
    <property type="entry name" value="RNA_pol_sigma-70_dom"/>
</dbReference>
<dbReference type="EMBL" id="JAWWVP010000003">
    <property type="protein sequence ID" value="MDX5040083.1"/>
    <property type="molecule type" value="Genomic_DNA"/>
</dbReference>
<evidence type="ECO:0000259" key="5">
    <source>
        <dbReference type="Pfam" id="PF04545"/>
    </source>
</evidence>
<dbReference type="SUPFAM" id="SSF88659">
    <property type="entry name" value="Sigma3 and sigma4 domains of RNA polymerase sigma factors"/>
    <property type="match status" value="1"/>
</dbReference>
<keyword evidence="3" id="KW-0238">DNA-binding</keyword>
<evidence type="ECO:0000256" key="2">
    <source>
        <dbReference type="ARBA" id="ARBA00023082"/>
    </source>
</evidence>
<evidence type="ECO:0000256" key="1">
    <source>
        <dbReference type="ARBA" id="ARBA00023015"/>
    </source>
</evidence>
<dbReference type="Gene3D" id="1.20.140.160">
    <property type="match status" value="1"/>
</dbReference>
<organism evidence="6">
    <name type="scientific">Streptococcus anginosus</name>
    <dbReference type="NCBI Taxonomy" id="1328"/>
    <lineage>
        <taxon>Bacteria</taxon>
        <taxon>Bacillati</taxon>
        <taxon>Bacillota</taxon>
        <taxon>Bacilli</taxon>
        <taxon>Lactobacillales</taxon>
        <taxon>Streptococcaceae</taxon>
        <taxon>Streptococcus</taxon>
        <taxon>Streptococcus anginosus group</taxon>
    </lineage>
</organism>